<dbReference type="Proteomes" id="UP001235664">
    <property type="component" value="Unassembled WGS sequence"/>
</dbReference>
<proteinExistence type="predicted"/>
<protein>
    <submittedName>
        <fullName evidence="1">Uncharacterized protein</fullName>
    </submittedName>
</protein>
<reference evidence="1 2" key="1">
    <citation type="submission" date="2023-08" db="EMBL/GenBank/DDBJ databases">
        <title>genomic of DY56.</title>
        <authorList>
            <person name="Wang Y."/>
        </authorList>
    </citation>
    <scope>NUCLEOTIDE SEQUENCE [LARGE SCALE GENOMIC DNA]</scope>
    <source>
        <strain evidence="1 2">DY56-A-20</strain>
    </source>
</reference>
<accession>A0ABT9HCB8</accession>
<dbReference type="EMBL" id="JAVAIL010000008">
    <property type="protein sequence ID" value="MDP4540974.1"/>
    <property type="molecule type" value="Genomic_DNA"/>
</dbReference>
<comment type="caution">
    <text evidence="1">The sequence shown here is derived from an EMBL/GenBank/DDBJ whole genome shotgun (WGS) entry which is preliminary data.</text>
</comment>
<evidence type="ECO:0000313" key="1">
    <source>
        <dbReference type="EMBL" id="MDP4540974.1"/>
    </source>
</evidence>
<dbReference type="Pfam" id="PF20333">
    <property type="entry name" value="DUF6628"/>
    <property type="match status" value="1"/>
</dbReference>
<name>A0ABT9HCB8_9SPHN</name>
<sequence>MEMIGGGGLDLHAALTDDAPCTTALSTARALGRELERIALRNGWRR</sequence>
<gene>
    <name evidence="1" type="ORF">Q9K01_15200</name>
</gene>
<dbReference type="InterPro" id="IPR046736">
    <property type="entry name" value="DUF6628"/>
</dbReference>
<keyword evidence="2" id="KW-1185">Reference proteome</keyword>
<organism evidence="1 2">
    <name type="scientific">Qipengyuania benthica</name>
    <dbReference type="NCBI Taxonomy" id="3067651"/>
    <lineage>
        <taxon>Bacteria</taxon>
        <taxon>Pseudomonadati</taxon>
        <taxon>Pseudomonadota</taxon>
        <taxon>Alphaproteobacteria</taxon>
        <taxon>Sphingomonadales</taxon>
        <taxon>Erythrobacteraceae</taxon>
        <taxon>Qipengyuania</taxon>
    </lineage>
</organism>
<evidence type="ECO:0000313" key="2">
    <source>
        <dbReference type="Proteomes" id="UP001235664"/>
    </source>
</evidence>